<dbReference type="OrthoDB" id="5985073at2759"/>
<dbReference type="Pfam" id="PF01822">
    <property type="entry name" value="WSC"/>
    <property type="match status" value="2"/>
</dbReference>
<dbReference type="SMART" id="SM00321">
    <property type="entry name" value="WSC"/>
    <property type="match status" value="1"/>
</dbReference>
<dbReference type="PROSITE" id="PS51212">
    <property type="entry name" value="WSC"/>
    <property type="match status" value="2"/>
</dbReference>
<evidence type="ECO:0000256" key="3">
    <source>
        <dbReference type="ARBA" id="ARBA00022729"/>
    </source>
</evidence>
<keyword evidence="2" id="KW-0812">Transmembrane</keyword>
<feature type="domain" description="WSC" evidence="7">
    <location>
        <begin position="1"/>
        <end position="73"/>
    </location>
</feature>
<dbReference type="PANTHER" id="PTHR24269:SF16">
    <property type="entry name" value="PROTEIN SLG1"/>
    <property type="match status" value="1"/>
</dbReference>
<accession>A0A9P6BZN3</accession>
<evidence type="ECO:0000256" key="6">
    <source>
        <dbReference type="ARBA" id="ARBA00023180"/>
    </source>
</evidence>
<dbReference type="PANTHER" id="PTHR24269">
    <property type="entry name" value="KREMEN PROTEIN"/>
    <property type="match status" value="1"/>
</dbReference>
<dbReference type="EMBL" id="MU151245">
    <property type="protein sequence ID" value="KAF9446451.1"/>
    <property type="molecule type" value="Genomic_DNA"/>
</dbReference>
<protein>
    <submittedName>
        <fullName evidence="8">WSC-domain-containing protein</fullName>
    </submittedName>
</protein>
<dbReference type="InterPro" id="IPR002889">
    <property type="entry name" value="WSC_carb-bd"/>
</dbReference>
<evidence type="ECO:0000256" key="1">
    <source>
        <dbReference type="ARBA" id="ARBA00004167"/>
    </source>
</evidence>
<keyword evidence="6" id="KW-0325">Glycoprotein</keyword>
<dbReference type="GO" id="GO:0005886">
    <property type="term" value="C:plasma membrane"/>
    <property type="evidence" value="ECO:0007669"/>
    <property type="project" value="TreeGrafter"/>
</dbReference>
<keyword evidence="9" id="KW-1185">Reference proteome</keyword>
<reference evidence="8" key="1">
    <citation type="submission" date="2020-11" db="EMBL/GenBank/DDBJ databases">
        <authorList>
            <consortium name="DOE Joint Genome Institute"/>
            <person name="Ahrendt S."/>
            <person name="Riley R."/>
            <person name="Andreopoulos W."/>
            <person name="Labutti K."/>
            <person name="Pangilinan J."/>
            <person name="Ruiz-Duenas F.J."/>
            <person name="Barrasa J.M."/>
            <person name="Sanchez-Garcia M."/>
            <person name="Camarero S."/>
            <person name="Miyauchi S."/>
            <person name="Serrano A."/>
            <person name="Linde D."/>
            <person name="Babiker R."/>
            <person name="Drula E."/>
            <person name="Ayuso-Fernandez I."/>
            <person name="Pacheco R."/>
            <person name="Padilla G."/>
            <person name="Ferreira P."/>
            <person name="Barriuso J."/>
            <person name="Kellner H."/>
            <person name="Castanera R."/>
            <person name="Alfaro M."/>
            <person name="Ramirez L."/>
            <person name="Pisabarro A.G."/>
            <person name="Kuo A."/>
            <person name="Tritt A."/>
            <person name="Lipzen A."/>
            <person name="He G."/>
            <person name="Yan M."/>
            <person name="Ng V."/>
            <person name="Cullen D."/>
            <person name="Martin F."/>
            <person name="Rosso M.-N."/>
            <person name="Henrissat B."/>
            <person name="Hibbett D."/>
            <person name="Martinez A.T."/>
            <person name="Grigoriev I.V."/>
        </authorList>
    </citation>
    <scope>NUCLEOTIDE SEQUENCE</scope>
    <source>
        <strain evidence="8">MF-IS2</strain>
    </source>
</reference>
<keyword evidence="5" id="KW-0472">Membrane</keyword>
<comment type="subcellular location">
    <subcellularLocation>
        <location evidence="1">Membrane</location>
        <topology evidence="1">Single-pass membrane protein</topology>
    </subcellularLocation>
</comment>
<dbReference type="InterPro" id="IPR051836">
    <property type="entry name" value="Kremen_rcpt"/>
</dbReference>
<evidence type="ECO:0000259" key="7">
    <source>
        <dbReference type="PROSITE" id="PS51212"/>
    </source>
</evidence>
<proteinExistence type="predicted"/>
<evidence type="ECO:0000256" key="4">
    <source>
        <dbReference type="ARBA" id="ARBA00022989"/>
    </source>
</evidence>
<name>A0A9P6BZN3_9AGAR</name>
<sequence length="244" mass="26365">MTPEVCIVDCGGDGFSYAGVEFGGVRFPFLVRCDHLIANKNLTTDQSQCNMACVGNASETCGAGNRIDIWHDPTVPDPTITTQIGPWKYLGCFADSTSKRILDNPVSVGGILTPQKCFDACKAQGYGVAGLEFASECWCDKFLYLPGDPVPTEEETQFCSMTCNGDSTQFCGGSAYVEIYLDTSVTSVDGCLDLTPRWDFTVKVGLRGSASDANMSATVIRQTDGFGEYLLAVRFRSESRTMSC</sequence>
<organism evidence="8 9">
    <name type="scientific">Macrolepiota fuliginosa MF-IS2</name>
    <dbReference type="NCBI Taxonomy" id="1400762"/>
    <lineage>
        <taxon>Eukaryota</taxon>
        <taxon>Fungi</taxon>
        <taxon>Dikarya</taxon>
        <taxon>Basidiomycota</taxon>
        <taxon>Agaricomycotina</taxon>
        <taxon>Agaricomycetes</taxon>
        <taxon>Agaricomycetidae</taxon>
        <taxon>Agaricales</taxon>
        <taxon>Agaricineae</taxon>
        <taxon>Agaricaceae</taxon>
        <taxon>Macrolepiota</taxon>
    </lineage>
</organism>
<keyword evidence="3" id="KW-0732">Signal</keyword>
<evidence type="ECO:0000313" key="9">
    <source>
        <dbReference type="Proteomes" id="UP000807342"/>
    </source>
</evidence>
<evidence type="ECO:0000256" key="2">
    <source>
        <dbReference type="ARBA" id="ARBA00022692"/>
    </source>
</evidence>
<comment type="caution">
    <text evidence="8">The sequence shown here is derived from an EMBL/GenBank/DDBJ whole genome shotgun (WGS) entry which is preliminary data.</text>
</comment>
<feature type="domain" description="WSC" evidence="7">
    <location>
        <begin position="86"/>
        <end position="183"/>
    </location>
</feature>
<dbReference type="AlphaFoldDB" id="A0A9P6BZN3"/>
<evidence type="ECO:0000313" key="8">
    <source>
        <dbReference type="EMBL" id="KAF9446451.1"/>
    </source>
</evidence>
<gene>
    <name evidence="8" type="ORF">P691DRAFT_673596</name>
</gene>
<dbReference type="Proteomes" id="UP000807342">
    <property type="component" value="Unassembled WGS sequence"/>
</dbReference>
<keyword evidence="4" id="KW-1133">Transmembrane helix</keyword>
<evidence type="ECO:0000256" key="5">
    <source>
        <dbReference type="ARBA" id="ARBA00023136"/>
    </source>
</evidence>